<name>A0A7X5ZHS5_9GAMM</name>
<evidence type="ECO:0000313" key="3">
    <source>
        <dbReference type="Proteomes" id="UP000490980"/>
    </source>
</evidence>
<evidence type="ECO:0000256" key="1">
    <source>
        <dbReference type="SAM" id="Phobius"/>
    </source>
</evidence>
<keyword evidence="1" id="KW-0472">Membrane</keyword>
<keyword evidence="3" id="KW-1185">Reference proteome</keyword>
<accession>A0A7X5ZHS5</accession>
<comment type="caution">
    <text evidence="2">The sequence shown here is derived from an EMBL/GenBank/DDBJ whole genome shotgun (WGS) entry which is preliminary data.</text>
</comment>
<dbReference type="AlphaFoldDB" id="A0A7X5ZHS5"/>
<protein>
    <submittedName>
        <fullName evidence="2">Uncharacterized protein</fullName>
    </submittedName>
</protein>
<organism evidence="2 3">
    <name type="scientific">Luteibacter anthropi</name>
    <dbReference type="NCBI Taxonomy" id="564369"/>
    <lineage>
        <taxon>Bacteria</taxon>
        <taxon>Pseudomonadati</taxon>
        <taxon>Pseudomonadota</taxon>
        <taxon>Gammaproteobacteria</taxon>
        <taxon>Lysobacterales</taxon>
        <taxon>Rhodanobacteraceae</taxon>
        <taxon>Luteibacter</taxon>
    </lineage>
</organism>
<reference evidence="2 3" key="1">
    <citation type="submission" date="2020-03" db="EMBL/GenBank/DDBJ databases">
        <authorList>
            <person name="Lai Q."/>
        </authorList>
    </citation>
    <scope>NUCLEOTIDE SEQUENCE [LARGE SCALE GENOMIC DNA]</scope>
    <source>
        <strain evidence="2 3">CCUG 25036</strain>
    </source>
</reference>
<dbReference type="RefSeq" id="WP_166947204.1">
    <property type="nucleotide sequence ID" value="NZ_CP077072.1"/>
</dbReference>
<proteinExistence type="predicted"/>
<keyword evidence="1" id="KW-1133">Transmembrane helix</keyword>
<sequence>MPRSLTDYLPWIAIVLAVIVAAVYFDTQSRAPEPDTYESCIARLTATDQSEADRALNRSICAGKPKAPASSSTR</sequence>
<dbReference type="Proteomes" id="UP000490980">
    <property type="component" value="Unassembled WGS sequence"/>
</dbReference>
<gene>
    <name evidence="2" type="ORF">HBF25_06895</name>
</gene>
<keyword evidence="1" id="KW-0812">Transmembrane</keyword>
<evidence type="ECO:0000313" key="2">
    <source>
        <dbReference type="EMBL" id="NII06112.1"/>
    </source>
</evidence>
<dbReference type="EMBL" id="JAARLZ010000003">
    <property type="protein sequence ID" value="NII06112.1"/>
    <property type="molecule type" value="Genomic_DNA"/>
</dbReference>
<feature type="transmembrane region" description="Helical" evidence="1">
    <location>
        <begin position="7"/>
        <end position="25"/>
    </location>
</feature>